<organism evidence="2">
    <name type="scientific">Dissoconium aciculare CBS 342.82</name>
    <dbReference type="NCBI Taxonomy" id="1314786"/>
    <lineage>
        <taxon>Eukaryota</taxon>
        <taxon>Fungi</taxon>
        <taxon>Dikarya</taxon>
        <taxon>Ascomycota</taxon>
        <taxon>Pezizomycotina</taxon>
        <taxon>Dothideomycetes</taxon>
        <taxon>Dothideomycetidae</taxon>
        <taxon>Mycosphaerellales</taxon>
        <taxon>Dissoconiaceae</taxon>
        <taxon>Dissoconium</taxon>
    </lineage>
</organism>
<accession>A0A6J3MAV5</accession>
<dbReference type="GeneID" id="54362017"/>
<dbReference type="RefSeq" id="XP_033462181.1">
    <property type="nucleotide sequence ID" value="XM_033604217.1"/>
</dbReference>
<reference evidence="2" key="1">
    <citation type="submission" date="2020-01" db="EMBL/GenBank/DDBJ databases">
        <authorList>
            <consortium name="DOE Joint Genome Institute"/>
            <person name="Haridas S."/>
            <person name="Albert R."/>
            <person name="Binder M."/>
            <person name="Bloem J."/>
            <person name="Labutti K."/>
            <person name="Salamov A."/>
            <person name="Andreopoulos B."/>
            <person name="Baker S.E."/>
            <person name="Barry K."/>
            <person name="Bills G."/>
            <person name="Bluhm B.H."/>
            <person name="Cannon C."/>
            <person name="Castanera R."/>
            <person name="Culley D.E."/>
            <person name="Daum C."/>
            <person name="Ezra D."/>
            <person name="Gonzalez J.B."/>
            <person name="Henrissat B."/>
            <person name="Kuo A."/>
            <person name="Liang C."/>
            <person name="Lipzen A."/>
            <person name="Lutzoni F."/>
            <person name="Magnuson J."/>
            <person name="Mondo S."/>
            <person name="Nolan M."/>
            <person name="Ohm R."/>
            <person name="Pangilinan J."/>
            <person name="Park H.-J."/>
            <person name="Ramirez L."/>
            <person name="Alfaro M."/>
            <person name="Sun H."/>
            <person name="Tritt A."/>
            <person name="Yoshinaga Y."/>
            <person name="Zwiers L.-H."/>
            <person name="Turgeon B.G."/>
            <person name="Goodwin S.B."/>
            <person name="Spatafora J.W."/>
            <person name="Crous P.W."/>
            <person name="Grigoriev I.V."/>
        </authorList>
    </citation>
    <scope>NUCLEOTIDE SEQUENCE</scope>
    <source>
        <strain evidence="2">CBS 342.82</strain>
    </source>
</reference>
<evidence type="ECO:0000313" key="2">
    <source>
        <dbReference type="RefSeq" id="XP_033462181.1"/>
    </source>
</evidence>
<gene>
    <name evidence="2" type="ORF">K489DRAFT_377695</name>
</gene>
<reference evidence="2" key="2">
    <citation type="submission" date="2020-04" db="EMBL/GenBank/DDBJ databases">
        <authorList>
            <consortium name="NCBI Genome Project"/>
        </authorList>
    </citation>
    <scope>NUCLEOTIDE SEQUENCE</scope>
    <source>
        <strain evidence="2">CBS 342.82</strain>
    </source>
</reference>
<sequence length="100" mass="11029">MGPFDRDPADFGSIYDTYIVMTFIEGKSLDQAWSSLGDNCRISMAAQLRDYMEELRSVTQEAGFGIGSVPGGPLQDPVFEYHSSKGLYLCSLCQHGVHTD</sequence>
<dbReference type="OrthoDB" id="2906425at2759"/>
<evidence type="ECO:0000313" key="1">
    <source>
        <dbReference type="Proteomes" id="UP000504637"/>
    </source>
</evidence>
<dbReference type="Proteomes" id="UP000504637">
    <property type="component" value="Unplaced"/>
</dbReference>
<reference evidence="2" key="3">
    <citation type="submission" date="2025-08" db="UniProtKB">
        <authorList>
            <consortium name="RefSeq"/>
        </authorList>
    </citation>
    <scope>IDENTIFICATION</scope>
    <source>
        <strain evidence="2">CBS 342.82</strain>
    </source>
</reference>
<protein>
    <submittedName>
        <fullName evidence="2">Uncharacterized protein</fullName>
    </submittedName>
</protein>
<keyword evidence="1" id="KW-1185">Reference proteome</keyword>
<dbReference type="AlphaFoldDB" id="A0A6J3MAV5"/>
<name>A0A6J3MAV5_9PEZI</name>
<proteinExistence type="predicted"/>